<evidence type="ECO:0000256" key="2">
    <source>
        <dbReference type="ARBA" id="ARBA00009177"/>
    </source>
</evidence>
<accession>A0A8J4G6I7</accession>
<organism evidence="9 10">
    <name type="scientific">Volvox reticuliferus</name>
    <dbReference type="NCBI Taxonomy" id="1737510"/>
    <lineage>
        <taxon>Eukaryota</taxon>
        <taxon>Viridiplantae</taxon>
        <taxon>Chlorophyta</taxon>
        <taxon>core chlorophytes</taxon>
        <taxon>Chlorophyceae</taxon>
        <taxon>CS clade</taxon>
        <taxon>Chlamydomonadales</taxon>
        <taxon>Volvocaceae</taxon>
        <taxon>Volvox</taxon>
    </lineage>
</organism>
<dbReference type="InterPro" id="IPR004776">
    <property type="entry name" value="Mem_transp_PIN-like"/>
</dbReference>
<dbReference type="PANTHER" id="PTHR31752:SF18">
    <property type="entry name" value="AUXIN EFFLUX CARRIER COMPONENT 1"/>
    <property type="match status" value="1"/>
</dbReference>
<evidence type="ECO:0000256" key="7">
    <source>
        <dbReference type="SAM" id="MobiDB-lite"/>
    </source>
</evidence>
<feature type="transmembrane region" description="Helical" evidence="8">
    <location>
        <begin position="837"/>
        <end position="857"/>
    </location>
</feature>
<feature type="region of interest" description="Disordered" evidence="7">
    <location>
        <begin position="306"/>
        <end position="436"/>
    </location>
</feature>
<keyword evidence="5 8" id="KW-1133">Transmembrane helix</keyword>
<keyword evidence="3" id="KW-0813">Transport</keyword>
<evidence type="ECO:0000256" key="5">
    <source>
        <dbReference type="ARBA" id="ARBA00022989"/>
    </source>
</evidence>
<dbReference type="GO" id="GO:0055085">
    <property type="term" value="P:transmembrane transport"/>
    <property type="evidence" value="ECO:0007669"/>
    <property type="project" value="InterPro"/>
</dbReference>
<comment type="subcellular location">
    <subcellularLocation>
        <location evidence="1">Membrane</location>
        <topology evidence="1">Multi-pass membrane protein</topology>
    </subcellularLocation>
</comment>
<feature type="compositionally biased region" description="Gly residues" evidence="7">
    <location>
        <begin position="395"/>
        <end position="408"/>
    </location>
</feature>
<reference evidence="9" key="1">
    <citation type="journal article" date="2021" name="Proc. Natl. Acad. Sci. U.S.A.">
        <title>Three genomes in the algal genus Volvox reveal the fate of a haploid sex-determining region after a transition to homothallism.</title>
        <authorList>
            <person name="Yamamoto K."/>
            <person name="Hamaji T."/>
            <person name="Kawai-Toyooka H."/>
            <person name="Matsuzaki R."/>
            <person name="Takahashi F."/>
            <person name="Nishimura Y."/>
            <person name="Kawachi M."/>
            <person name="Noguchi H."/>
            <person name="Minakuchi Y."/>
            <person name="Umen J.G."/>
            <person name="Toyoda A."/>
            <person name="Nozaki H."/>
        </authorList>
    </citation>
    <scope>NUCLEOTIDE SEQUENCE</scope>
    <source>
        <strain evidence="9">NIES-3785</strain>
    </source>
</reference>
<feature type="region of interest" description="Disordered" evidence="7">
    <location>
        <begin position="210"/>
        <end position="250"/>
    </location>
</feature>
<feature type="compositionally biased region" description="Polar residues" evidence="7">
    <location>
        <begin position="330"/>
        <end position="339"/>
    </location>
</feature>
<comment type="similarity">
    <text evidence="2">Belongs to the auxin efflux carrier (TC 2.A.69.1) family.</text>
</comment>
<evidence type="ECO:0000256" key="4">
    <source>
        <dbReference type="ARBA" id="ARBA00022692"/>
    </source>
</evidence>
<keyword evidence="6 8" id="KW-0472">Membrane</keyword>
<evidence type="ECO:0000313" key="10">
    <source>
        <dbReference type="Proteomes" id="UP000722791"/>
    </source>
</evidence>
<gene>
    <name evidence="9" type="ORF">Vretimale_5882</name>
</gene>
<evidence type="ECO:0000256" key="1">
    <source>
        <dbReference type="ARBA" id="ARBA00004141"/>
    </source>
</evidence>
<sequence length="908" mass="93196">MAWTLQPVVTVGLQILLSIFLGWLLVRLRVLDAEKYMPQVNTLVLWVGVTCLSGYYLGLKLQLDDAEAWRSLAAYILWIAVIQVAILTYCLLVRRYHRRRATRSCSGNDAGINPKENDNELSRTTDGGGSGVGSGVGSGGGSGYPVLREFALLTLILTANNCGMIGLPIMDATFGPPGRRLALLTGIPVMLWVVPFAIFAFEMHKVRENAQEQRRRRSGSGSGSSRMPCGAKLENNGGGGGGSISTHADGPDGVTLRKAFSVALPVGTVSRTGGSGTAAAALTMPRSVRHGASAAVLRRRNTGARGADTGVFLTPSRRSGDGSINHIGSGDSSTTTNAVDTRWRSDQNQSTFVDSRPSEAISARGAAKPRRSMDATSDDGGNTGQCPRGIPGPSPGGGAPGGSAGGERIGSTGRTASTGYDEWEMGSGGKSTGAPADLARPGPMLVDAAKAAAGAVKAVTASAALPLPPLTPPRISPFAMMAGGDTGSSLAAGGGGNDVYDVITTRPTVATASPEQATPRRSSSLSAYRAAAAPQLLSTVPSGDLEEVMPGSATPSWRSKPKPASPEASTVLPAVPLPATLSFVSLRSGALYSSERGQADGSTGQAGKAAESPITRLCTAPQPRNSFSGFAGAVTGSAARVVSSAPPSPAASSRLATRPSSATLSAVDLPIPHRWLLGEEEEALPAAGRQRQGAPGGSGDDDTGGVTAEPAAPVVSDTENIALRQLRAVIWTVGKNPLLWSLLLALITNLSGLRKFLDPDSPSFVQELEFIPGFLHWFASIAIPVSLVSIGVWMYGKRMRASLLKQAGTLLLLKVMVLPLLQAACAAAIGLPPGPTMTLVLLALCPTATTSFVIAAHSGYGTDVVSAVTVGGTILLVPAVLVALQLPRGMGITLRLASTPVPSAAGGE</sequence>
<feature type="region of interest" description="Disordered" evidence="7">
    <location>
        <begin position="107"/>
        <end position="138"/>
    </location>
</feature>
<feature type="compositionally biased region" description="Gly residues" evidence="7">
    <location>
        <begin position="126"/>
        <end position="138"/>
    </location>
</feature>
<protein>
    <submittedName>
        <fullName evidence="9">Uncharacterized protein</fullName>
    </submittedName>
</protein>
<evidence type="ECO:0000256" key="6">
    <source>
        <dbReference type="ARBA" id="ARBA00023136"/>
    </source>
</evidence>
<evidence type="ECO:0000313" key="9">
    <source>
        <dbReference type="EMBL" id="GIM01012.1"/>
    </source>
</evidence>
<comment type="caution">
    <text evidence="9">The sequence shown here is derived from an EMBL/GenBank/DDBJ whole genome shotgun (WGS) entry which is preliminary data.</text>
</comment>
<feature type="transmembrane region" description="Helical" evidence="8">
    <location>
        <begin position="38"/>
        <end position="57"/>
    </location>
</feature>
<keyword evidence="4 8" id="KW-0812">Transmembrane</keyword>
<feature type="transmembrane region" description="Helical" evidence="8">
    <location>
        <begin position="181"/>
        <end position="201"/>
    </location>
</feature>
<feature type="transmembrane region" description="Helical" evidence="8">
    <location>
        <begin position="774"/>
        <end position="795"/>
    </location>
</feature>
<dbReference type="Proteomes" id="UP000722791">
    <property type="component" value="Unassembled WGS sequence"/>
</dbReference>
<dbReference type="AlphaFoldDB" id="A0A8J4G6I7"/>
<proteinExistence type="inferred from homology"/>
<feature type="region of interest" description="Disordered" evidence="7">
    <location>
        <begin position="539"/>
        <end position="570"/>
    </location>
</feature>
<evidence type="ECO:0000256" key="8">
    <source>
        <dbReference type="SAM" id="Phobius"/>
    </source>
</evidence>
<feature type="region of interest" description="Disordered" evidence="7">
    <location>
        <begin position="685"/>
        <end position="711"/>
    </location>
</feature>
<feature type="transmembrane region" description="Helical" evidence="8">
    <location>
        <begin position="72"/>
        <end position="93"/>
    </location>
</feature>
<dbReference type="GO" id="GO:0016020">
    <property type="term" value="C:membrane"/>
    <property type="evidence" value="ECO:0007669"/>
    <property type="project" value="UniProtKB-SubCell"/>
</dbReference>
<evidence type="ECO:0000256" key="3">
    <source>
        <dbReference type="ARBA" id="ARBA00022448"/>
    </source>
</evidence>
<dbReference type="InterPro" id="IPR051107">
    <property type="entry name" value="Auxin_Efflux_Carrier"/>
</dbReference>
<dbReference type="EMBL" id="BNCQ01000008">
    <property type="protein sequence ID" value="GIM01012.1"/>
    <property type="molecule type" value="Genomic_DNA"/>
</dbReference>
<name>A0A8J4G6I7_9CHLO</name>
<dbReference type="Pfam" id="PF03547">
    <property type="entry name" value="Mem_trans"/>
    <property type="match status" value="1"/>
</dbReference>
<feature type="transmembrane region" description="Helical" evidence="8">
    <location>
        <begin position="6"/>
        <end position="26"/>
    </location>
</feature>
<feature type="transmembrane region" description="Helical" evidence="8">
    <location>
        <begin position="864"/>
        <end position="886"/>
    </location>
</feature>
<dbReference type="PANTHER" id="PTHR31752">
    <property type="entry name" value="AUXIN EFFLUX CARRIER COMPONENT 1B-RELATED"/>
    <property type="match status" value="1"/>
</dbReference>
<feature type="transmembrane region" description="Helical" evidence="8">
    <location>
        <begin position="807"/>
        <end position="831"/>
    </location>
</feature>